<dbReference type="Proteomes" id="UP000239772">
    <property type="component" value="Unassembled WGS sequence"/>
</dbReference>
<dbReference type="AlphaFoldDB" id="A0A2T1HN63"/>
<evidence type="ECO:0000313" key="2">
    <source>
        <dbReference type="EMBL" id="PSC03104.1"/>
    </source>
</evidence>
<dbReference type="InterPro" id="IPR029044">
    <property type="entry name" value="Nucleotide-diphossugar_trans"/>
</dbReference>
<proteinExistence type="predicted"/>
<organism evidence="2 3">
    <name type="scientific">Alsobacter soli</name>
    <dbReference type="NCBI Taxonomy" id="2109933"/>
    <lineage>
        <taxon>Bacteria</taxon>
        <taxon>Pseudomonadati</taxon>
        <taxon>Pseudomonadota</taxon>
        <taxon>Alphaproteobacteria</taxon>
        <taxon>Hyphomicrobiales</taxon>
        <taxon>Alsobacteraceae</taxon>
        <taxon>Alsobacter</taxon>
    </lineage>
</organism>
<sequence length="345" mass="38535">MGFEGRDPEAKWERYVAPGRVTVIVPSYNHAPFVADCLSSIATETYPDLEVVMIDDGSRDGTFEAAQEWRRRNPGAFSAFLLLRQDNQGLLKTLNRLVSLARGQYICLLASDDMLVPGGIEARVRALQDHPRWRVVFGDCSVVDNAGKPALASGLADLYGADKRALADPHGIETELVWRWSVPGPVLLADRRVYEDPDGYGPYPEDVIVEDRDFYLSALSKGQLGFVDRQVAVYRLHGSNASSVREGLVRRQNARCEIRRARAFSGWSRLGLYLKAVSSLVEVSTRDQAGAKHWLRRIVMRLDRDLSRWILRRNSERCMVTSQPLAAPQSAAALNALCVPEREAP</sequence>
<evidence type="ECO:0000313" key="3">
    <source>
        <dbReference type="Proteomes" id="UP000239772"/>
    </source>
</evidence>
<keyword evidence="3" id="KW-1185">Reference proteome</keyword>
<accession>A0A2T1HN63</accession>
<dbReference type="Pfam" id="PF00535">
    <property type="entry name" value="Glycos_transf_2"/>
    <property type="match status" value="1"/>
</dbReference>
<dbReference type="SUPFAM" id="SSF53448">
    <property type="entry name" value="Nucleotide-diphospho-sugar transferases"/>
    <property type="match status" value="1"/>
</dbReference>
<dbReference type="EMBL" id="PVZS01000031">
    <property type="protein sequence ID" value="PSC03104.1"/>
    <property type="molecule type" value="Genomic_DNA"/>
</dbReference>
<dbReference type="InterPro" id="IPR001173">
    <property type="entry name" value="Glyco_trans_2-like"/>
</dbReference>
<name>A0A2T1HN63_9HYPH</name>
<dbReference type="RefSeq" id="WP_106339435.1">
    <property type="nucleotide sequence ID" value="NZ_PVZS01000031.1"/>
</dbReference>
<reference evidence="3" key="1">
    <citation type="submission" date="2018-03" db="EMBL/GenBank/DDBJ databases">
        <authorList>
            <person name="Sun L."/>
            <person name="Liu H."/>
            <person name="Chen W."/>
            <person name="Huang K."/>
            <person name="Liu W."/>
            <person name="Gao X."/>
        </authorList>
    </citation>
    <scope>NUCLEOTIDE SEQUENCE [LARGE SCALE GENOMIC DNA]</scope>
    <source>
        <strain evidence="3">SH9</strain>
    </source>
</reference>
<dbReference type="PANTHER" id="PTHR43685:SF11">
    <property type="entry name" value="GLYCOSYLTRANSFERASE TAGX-RELATED"/>
    <property type="match status" value="1"/>
</dbReference>
<comment type="caution">
    <text evidence="2">The sequence shown here is derived from an EMBL/GenBank/DDBJ whole genome shotgun (WGS) entry which is preliminary data.</text>
</comment>
<dbReference type="OrthoDB" id="9794124at2"/>
<evidence type="ECO:0000259" key="1">
    <source>
        <dbReference type="Pfam" id="PF00535"/>
    </source>
</evidence>
<feature type="domain" description="Glycosyltransferase 2-like" evidence="1">
    <location>
        <begin position="22"/>
        <end position="132"/>
    </location>
</feature>
<dbReference type="InterPro" id="IPR050834">
    <property type="entry name" value="Glycosyltransf_2"/>
</dbReference>
<gene>
    <name evidence="2" type="ORF">SLNSH_20445</name>
</gene>
<dbReference type="Gene3D" id="3.90.550.10">
    <property type="entry name" value="Spore Coat Polysaccharide Biosynthesis Protein SpsA, Chain A"/>
    <property type="match status" value="1"/>
</dbReference>
<dbReference type="PANTHER" id="PTHR43685">
    <property type="entry name" value="GLYCOSYLTRANSFERASE"/>
    <property type="match status" value="1"/>
</dbReference>
<protein>
    <recommendedName>
        <fullName evidence="1">Glycosyltransferase 2-like domain-containing protein</fullName>
    </recommendedName>
</protein>